<evidence type="ECO:0000313" key="2">
    <source>
        <dbReference type="Proteomes" id="UP000324897"/>
    </source>
</evidence>
<dbReference type="Gramene" id="TVT98515">
    <property type="protein sequence ID" value="TVT98515"/>
    <property type="gene ID" value="EJB05_56181"/>
</dbReference>
<dbReference type="SUPFAM" id="SSF47113">
    <property type="entry name" value="Histone-fold"/>
    <property type="match status" value="1"/>
</dbReference>
<dbReference type="Gene3D" id="1.10.20.10">
    <property type="entry name" value="Histone, subunit A"/>
    <property type="match status" value="1"/>
</dbReference>
<dbReference type="GO" id="GO:0000786">
    <property type="term" value="C:nucleosome"/>
    <property type="evidence" value="ECO:0007669"/>
    <property type="project" value="InterPro"/>
</dbReference>
<keyword evidence="2" id="KW-1185">Reference proteome</keyword>
<organism evidence="1 2">
    <name type="scientific">Eragrostis curvula</name>
    <name type="common">weeping love grass</name>
    <dbReference type="NCBI Taxonomy" id="38414"/>
    <lineage>
        <taxon>Eukaryota</taxon>
        <taxon>Viridiplantae</taxon>
        <taxon>Streptophyta</taxon>
        <taxon>Embryophyta</taxon>
        <taxon>Tracheophyta</taxon>
        <taxon>Spermatophyta</taxon>
        <taxon>Magnoliopsida</taxon>
        <taxon>Liliopsida</taxon>
        <taxon>Poales</taxon>
        <taxon>Poaceae</taxon>
        <taxon>PACMAD clade</taxon>
        <taxon>Chloridoideae</taxon>
        <taxon>Eragrostideae</taxon>
        <taxon>Eragrostidinae</taxon>
        <taxon>Eragrostis</taxon>
    </lineage>
</organism>
<dbReference type="GO" id="GO:0030527">
    <property type="term" value="F:structural constituent of chromatin"/>
    <property type="evidence" value="ECO:0007669"/>
    <property type="project" value="InterPro"/>
</dbReference>
<dbReference type="PANTHER" id="PTHR23430">
    <property type="entry name" value="HISTONE H2A"/>
    <property type="match status" value="1"/>
</dbReference>
<dbReference type="EMBL" id="RWGY01000846">
    <property type="protein sequence ID" value="TVT98515.1"/>
    <property type="molecule type" value="Genomic_DNA"/>
</dbReference>
<dbReference type="Proteomes" id="UP000324897">
    <property type="component" value="Unassembled WGS sequence"/>
</dbReference>
<evidence type="ECO:0008006" key="3">
    <source>
        <dbReference type="Google" id="ProtNLM"/>
    </source>
</evidence>
<dbReference type="GO" id="GO:0046982">
    <property type="term" value="F:protein heterodimerization activity"/>
    <property type="evidence" value="ECO:0007669"/>
    <property type="project" value="InterPro"/>
</dbReference>
<evidence type="ECO:0000313" key="1">
    <source>
        <dbReference type="EMBL" id="TVT98515.1"/>
    </source>
</evidence>
<gene>
    <name evidence="1" type="ORF">EJB05_56181</name>
</gene>
<name>A0A5J9SIT2_9POAL</name>
<proteinExistence type="predicted"/>
<feature type="non-terminal residue" evidence="1">
    <location>
        <position position="1"/>
    </location>
</feature>
<dbReference type="InterPro" id="IPR009072">
    <property type="entry name" value="Histone-fold"/>
</dbReference>
<sequence>MFLTIFEFDQNLAQKNPNMCISVTQCVCNTNDCFAQNVLRRTIIVTKNSVTQVMELDSNSAKENKKTRIILRHILLAIRNDEELGRLLAGINIAHDVFCPTSTRCCSPRRPWRRHPAAEARRLSLPRRHTECHCL</sequence>
<reference evidence="1 2" key="1">
    <citation type="journal article" date="2019" name="Sci. Rep.">
        <title>A high-quality genome of Eragrostis curvula grass provides insights into Poaceae evolution and supports new strategies to enhance forage quality.</title>
        <authorList>
            <person name="Carballo J."/>
            <person name="Santos B.A.C.M."/>
            <person name="Zappacosta D."/>
            <person name="Garbus I."/>
            <person name="Selva J.P."/>
            <person name="Gallo C.A."/>
            <person name="Diaz A."/>
            <person name="Albertini E."/>
            <person name="Caccamo M."/>
            <person name="Echenique V."/>
        </authorList>
    </citation>
    <scope>NUCLEOTIDE SEQUENCE [LARGE SCALE GENOMIC DNA]</scope>
    <source>
        <strain evidence="2">cv. Victoria</strain>
        <tissue evidence="1">Leaf</tissue>
    </source>
</reference>
<accession>A0A5J9SIT2</accession>
<comment type="caution">
    <text evidence="1">The sequence shown here is derived from an EMBL/GenBank/DDBJ whole genome shotgun (WGS) entry which is preliminary data.</text>
</comment>
<dbReference type="GO" id="GO:0003677">
    <property type="term" value="F:DNA binding"/>
    <property type="evidence" value="ECO:0007669"/>
    <property type="project" value="InterPro"/>
</dbReference>
<protein>
    <recommendedName>
        <fullName evidence="3">Histone H2A</fullName>
    </recommendedName>
</protein>
<dbReference type="AlphaFoldDB" id="A0A5J9SIT2"/>
<dbReference type="InterPro" id="IPR002119">
    <property type="entry name" value="Histone_H2A"/>
</dbReference>